<dbReference type="PANTHER" id="PTHR14611">
    <property type="entry name" value="TECTONIC FAMILY MEMBER"/>
    <property type="match status" value="1"/>
</dbReference>
<evidence type="ECO:0000256" key="6">
    <source>
        <dbReference type="SAM" id="MobiDB-lite"/>
    </source>
</evidence>
<keyword evidence="5" id="KW-0325">Glycoprotein</keyword>
<dbReference type="OrthoDB" id="184109at2759"/>
<keyword evidence="4" id="KW-0970">Cilium biogenesis/degradation</keyword>
<feature type="domain" description="Tectonic-1-3 N-terminal" evidence="9">
    <location>
        <begin position="120"/>
        <end position="194"/>
    </location>
</feature>
<dbReference type="PANTHER" id="PTHR14611:SF4">
    <property type="entry name" value="TECTONIC-3"/>
    <property type="match status" value="1"/>
</dbReference>
<evidence type="ECO:0000256" key="2">
    <source>
        <dbReference type="ARBA" id="ARBA00011495"/>
    </source>
</evidence>
<evidence type="ECO:0000259" key="9">
    <source>
        <dbReference type="Pfam" id="PF25752"/>
    </source>
</evidence>
<feature type="domain" description="Tectonic-1-3" evidence="8">
    <location>
        <begin position="232"/>
        <end position="386"/>
    </location>
</feature>
<evidence type="ECO:0000256" key="4">
    <source>
        <dbReference type="ARBA" id="ARBA00022794"/>
    </source>
</evidence>
<evidence type="ECO:0000256" key="1">
    <source>
        <dbReference type="ARBA" id="ARBA00007633"/>
    </source>
</evidence>
<accession>A0A6I9NAT0</accession>
<feature type="chain" id="PRO_5027089827" evidence="7">
    <location>
        <begin position="25"/>
        <end position="630"/>
    </location>
</feature>
<sequence>MNPRRWCPLVLIFSVVLCGRSAHAATEPGFTSTVTPSPTGGGSFSSETPAPGGKAAEDFTGVSTTEAVTPDPMTPTESPAGDTESPSMVTENPSMVTESPAVVTESPAEVTGGPPVTTVQPLLSSEGCLCDLTPDFCDIGCCCDTVDCGIANLSTVFTGCPQKAISGVCIEKWLMFRANVNTSLVTVTDSLFCVRPEDKSPQSLPAPQQLPPLGDSYHFSPPAPLTISYSRGFYRVDDVIQTYLSNSPARGFLRQPSPGAASAFCISRNPAKFMRSVSLSCTRMLTPQSCTTDATLNARSYFSDLNLIKTPIVETEQVSDFLIPVTPLSEWPAPSEQNSSCVNVVKKVEIVIGYTGRGEVTYATVNVVLADADPNQSLLQTHSVQFKLASPSPTQGDPTSAVGLRVGSPVIGRFDGEVKPLTTLWASQSGSCYPDPDSRAPVLFPHNSITGCTFSSPSSNCSELRSQIYGLLQGLAAPDVIAMNFGSQPDWTRVIAQECPVSLEETCESGCVLPNSLAIQVLWARQGLLDLPQKYILGAKYLFQCQRFKCPLSPSVILTTEVTFVDTTLYPEPPRGLPQPNWKFPFGFFTRGTSELDGNIVINGSDAEKVTWSLTLFTVMLLTGLDFLTR</sequence>
<dbReference type="InterPro" id="IPR040354">
    <property type="entry name" value="TCTN1-3"/>
</dbReference>
<dbReference type="Pfam" id="PF25752">
    <property type="entry name" value="DUF1619_N"/>
    <property type="match status" value="1"/>
</dbReference>
<evidence type="ECO:0000256" key="5">
    <source>
        <dbReference type="ARBA" id="ARBA00023180"/>
    </source>
</evidence>
<comment type="subunit">
    <text evidence="2">Part of the tectonic-like complex (also named B9 complex).</text>
</comment>
<feature type="compositionally biased region" description="Low complexity" evidence="6">
    <location>
        <begin position="28"/>
        <end position="49"/>
    </location>
</feature>
<keyword evidence="10" id="KW-1185">Reference proteome</keyword>
<dbReference type="Proteomes" id="UP000504611">
    <property type="component" value="Unplaced"/>
</dbReference>
<dbReference type="GeneID" id="104947181"/>
<evidence type="ECO:0000259" key="8">
    <source>
        <dbReference type="Pfam" id="PF07773"/>
    </source>
</evidence>
<dbReference type="GO" id="GO:0007224">
    <property type="term" value="P:smoothened signaling pathway"/>
    <property type="evidence" value="ECO:0007669"/>
    <property type="project" value="TreeGrafter"/>
</dbReference>
<evidence type="ECO:0000256" key="3">
    <source>
        <dbReference type="ARBA" id="ARBA00022729"/>
    </source>
</evidence>
<dbReference type="AlphaFoldDB" id="A0A6I9NAT0"/>
<evidence type="ECO:0000313" key="11">
    <source>
        <dbReference type="RefSeq" id="XP_010771451.1"/>
    </source>
</evidence>
<dbReference type="InterPro" id="IPR057724">
    <property type="entry name" value="TCTN1-3_N"/>
</dbReference>
<keyword evidence="3 7" id="KW-0732">Signal</keyword>
<feature type="compositionally biased region" description="Polar residues" evidence="6">
    <location>
        <begin position="84"/>
        <end position="97"/>
    </location>
</feature>
<feature type="domain" description="Tectonic-1-3" evidence="8">
    <location>
        <begin position="405"/>
        <end position="566"/>
    </location>
</feature>
<dbReference type="GO" id="GO:0060271">
    <property type="term" value="P:cilium assembly"/>
    <property type="evidence" value="ECO:0007669"/>
    <property type="project" value="TreeGrafter"/>
</dbReference>
<name>A0A6I9NAT0_9TELE</name>
<dbReference type="RefSeq" id="XP_010771451.1">
    <property type="nucleotide sequence ID" value="XM_010773149.1"/>
</dbReference>
<dbReference type="KEGG" id="ncc:104947181"/>
<evidence type="ECO:0000256" key="7">
    <source>
        <dbReference type="SAM" id="SignalP"/>
    </source>
</evidence>
<organism evidence="10 11">
    <name type="scientific">Notothenia coriiceps</name>
    <name type="common">black rockcod</name>
    <dbReference type="NCBI Taxonomy" id="8208"/>
    <lineage>
        <taxon>Eukaryota</taxon>
        <taxon>Metazoa</taxon>
        <taxon>Chordata</taxon>
        <taxon>Craniata</taxon>
        <taxon>Vertebrata</taxon>
        <taxon>Euteleostomi</taxon>
        <taxon>Actinopterygii</taxon>
        <taxon>Neopterygii</taxon>
        <taxon>Teleostei</taxon>
        <taxon>Neoteleostei</taxon>
        <taxon>Acanthomorphata</taxon>
        <taxon>Eupercaria</taxon>
        <taxon>Perciformes</taxon>
        <taxon>Notothenioidei</taxon>
        <taxon>Nototheniidae</taxon>
        <taxon>Notothenia</taxon>
    </lineage>
</organism>
<dbReference type="InterPro" id="IPR011677">
    <property type="entry name" value="TCTN1-3_dom"/>
</dbReference>
<feature type="signal peptide" evidence="7">
    <location>
        <begin position="1"/>
        <end position="24"/>
    </location>
</feature>
<protein>
    <submittedName>
        <fullName evidence="11">Tectonic-3-like</fullName>
    </submittedName>
</protein>
<evidence type="ECO:0000313" key="10">
    <source>
        <dbReference type="Proteomes" id="UP000504611"/>
    </source>
</evidence>
<dbReference type="Pfam" id="PF07773">
    <property type="entry name" value="TCTN_DUF1619"/>
    <property type="match status" value="2"/>
</dbReference>
<proteinExistence type="inferred from homology"/>
<gene>
    <name evidence="11" type="primary">LOC104947181</name>
</gene>
<comment type="similarity">
    <text evidence="1">Belongs to the tectonic family.</text>
</comment>
<reference evidence="11" key="1">
    <citation type="submission" date="2025-08" db="UniProtKB">
        <authorList>
            <consortium name="RefSeq"/>
        </authorList>
    </citation>
    <scope>IDENTIFICATION</scope>
    <source>
        <tissue evidence="11">Muscle</tissue>
    </source>
</reference>
<feature type="region of interest" description="Disordered" evidence="6">
    <location>
        <begin position="24"/>
        <end position="115"/>
    </location>
</feature>